<proteinExistence type="predicted"/>
<organism evidence="1 2">
    <name type="scientific">Eleutherodactylus coqui</name>
    <name type="common">Puerto Rican coqui</name>
    <dbReference type="NCBI Taxonomy" id="57060"/>
    <lineage>
        <taxon>Eukaryota</taxon>
        <taxon>Metazoa</taxon>
        <taxon>Chordata</taxon>
        <taxon>Craniata</taxon>
        <taxon>Vertebrata</taxon>
        <taxon>Euteleostomi</taxon>
        <taxon>Amphibia</taxon>
        <taxon>Batrachia</taxon>
        <taxon>Anura</taxon>
        <taxon>Neobatrachia</taxon>
        <taxon>Hyloidea</taxon>
        <taxon>Eleutherodactylidae</taxon>
        <taxon>Eleutherodactylinae</taxon>
        <taxon>Eleutherodactylus</taxon>
        <taxon>Eleutherodactylus</taxon>
    </lineage>
</organism>
<gene>
    <name evidence="1" type="ORF">GDO78_019478</name>
</gene>
<evidence type="ECO:0000313" key="1">
    <source>
        <dbReference type="EMBL" id="KAG9469868.1"/>
    </source>
</evidence>
<dbReference type="EMBL" id="WNTK01000411">
    <property type="protein sequence ID" value="KAG9469868.1"/>
    <property type="molecule type" value="Genomic_DNA"/>
</dbReference>
<evidence type="ECO:0000313" key="2">
    <source>
        <dbReference type="Proteomes" id="UP000770717"/>
    </source>
</evidence>
<name>A0A8J6EIK1_ELECQ</name>
<keyword evidence="2" id="KW-1185">Reference proteome</keyword>
<sequence>MSSMILLWLKIKRYGACKKRQKPTATSKSCYCILLQLAPYYVTTVMTLV</sequence>
<dbReference type="AlphaFoldDB" id="A0A8J6EIK1"/>
<reference evidence="1" key="1">
    <citation type="thesis" date="2020" institute="ProQuest LLC" country="789 East Eisenhower Parkway, Ann Arbor, MI, USA">
        <title>Comparative Genomics and Chromosome Evolution.</title>
        <authorList>
            <person name="Mudd A.B."/>
        </authorList>
    </citation>
    <scope>NUCLEOTIDE SEQUENCE</scope>
    <source>
        <strain evidence="1">HN-11 Male</strain>
        <tissue evidence="1">Kidney and liver</tissue>
    </source>
</reference>
<dbReference type="Proteomes" id="UP000770717">
    <property type="component" value="Unassembled WGS sequence"/>
</dbReference>
<accession>A0A8J6EIK1</accession>
<comment type="caution">
    <text evidence="1">The sequence shown here is derived from an EMBL/GenBank/DDBJ whole genome shotgun (WGS) entry which is preliminary data.</text>
</comment>
<protein>
    <submittedName>
        <fullName evidence="1">Uncharacterized protein</fullName>
    </submittedName>
</protein>